<keyword evidence="11" id="KW-0482">Metalloprotease</keyword>
<evidence type="ECO:0000259" key="17">
    <source>
        <dbReference type="PROSITE" id="PS51320"/>
    </source>
</evidence>
<evidence type="ECO:0000256" key="12">
    <source>
        <dbReference type="ARBA" id="ARBA00023136"/>
    </source>
</evidence>
<evidence type="ECO:0000313" key="19">
    <source>
        <dbReference type="Proteomes" id="UP001604277"/>
    </source>
</evidence>
<dbReference type="Gene3D" id="1.20.930.40">
    <property type="entry name" value="Transferrin receptor-like, dimerisation domain"/>
    <property type="match status" value="1"/>
</dbReference>
<keyword evidence="18" id="KW-0121">Carboxypeptidase</keyword>
<keyword evidence="7" id="KW-0378">Hydrolase</keyword>
<dbReference type="Pfam" id="PF06200">
    <property type="entry name" value="tify"/>
    <property type="match status" value="1"/>
</dbReference>
<feature type="domain" description="Tify" evidence="17">
    <location>
        <begin position="751"/>
        <end position="786"/>
    </location>
</feature>
<dbReference type="PANTHER" id="PTHR10404">
    <property type="entry name" value="N-ACETYLATED-ALPHA-LINKED ACIDIC DIPEPTIDASE"/>
    <property type="match status" value="1"/>
</dbReference>
<dbReference type="Pfam" id="PF04253">
    <property type="entry name" value="TFR_dimer"/>
    <property type="match status" value="1"/>
</dbReference>
<gene>
    <name evidence="18" type="ORF">Fot_56702</name>
</gene>
<dbReference type="InterPro" id="IPR007365">
    <property type="entry name" value="TFR-like_dimer_dom"/>
</dbReference>
<dbReference type="GO" id="GO:0010075">
    <property type="term" value="P:regulation of meristem growth"/>
    <property type="evidence" value="ECO:0007669"/>
    <property type="project" value="UniProtKB-ARBA"/>
</dbReference>
<sequence>MAVLAKPSCTLLFILTLSVIFIYTTIRSHLNYPIAAAATKNLYYRNAFLSSASKYTVAAYLHHLTLHPHLAGTPAAIHTALYVKAQFEAHGLETRFTNYSTLLSYPKHSSLSAQFSNGTTIYLPLSEPNVPQNGVVMPYHAYSPSGTAYGKAVFLNYGREQDYLALSANGVEFKGYVGIVRRGCGLSRYEVVENAAAHGVAAVLMYTEGGTPSNNNNNDINNSFRWGVERGTVMKGFGDPLSPGWAGIETSEKLDPSDPQVSRRFPTIPSLPVAEAVADSILSSLEGPVVPYEWRESLNGRLRRVGPGPTMLNFEYEGEQKMATIHNVFAVVRGSEEPDRIVLLGNHRDAWTYGAVDPNSGTAALLDIARRYARLLRLGWNPRRTIVLCSWDAEEFGMIGSTEWVEQNLVNLGSKSVAYLNVDCAVQGPGFFASTTPQLDNLLVEVTKKVKDPDLDNVILYEQWRSANKGINKIQRLSGVDSDFAPFLQHAGIPSIDLYYGSDFPVYHTAFDSYNWMTNFGDPSFQRHIAVTSVWGLLSLHLADDPVLPFNYLSYATELLEYKNVLNNLLEGRISLHPIDAAIQEFTAAANRTEEEAKKLRENENLDESSVLRKRMLNDRLMLAERGFLDSDGLQGSQWCKHLIYGPHSDTGSKLEFFPGIIDAFSRTTTLDKEERQAAIRHEIWRVARAIQRAACALKVILLEKGAPNGTVNLLSTIDKSGAPTRGFANLPQYIDGYGSIFNKEEVVIRSEPETAQMTIIYAGQVFAFNDFPVDKANEIMMLATAQNHPTTVVSPPYMVPSPAKSTTNISVATPISNIVHSFDCLHYPQPSLGSATAQNHPTTAVPLPYMVPSLAESTTNISVATPISNIAHIFDCHHYPQPSLGSDLRSRKLEYSKHFVPTNKKQKYNWD</sequence>
<keyword evidence="9" id="KW-0735">Signal-anchor</keyword>
<evidence type="ECO:0000256" key="11">
    <source>
        <dbReference type="ARBA" id="ARBA00023049"/>
    </source>
</evidence>
<accession>A0ABD1NYQ7</accession>
<evidence type="ECO:0000256" key="6">
    <source>
        <dbReference type="ARBA" id="ARBA00022723"/>
    </source>
</evidence>
<keyword evidence="10 16" id="KW-1133">Transmembrane helix</keyword>
<keyword evidence="6" id="KW-0479">Metal-binding</keyword>
<dbReference type="InterPro" id="IPR007484">
    <property type="entry name" value="Peptidase_M28"/>
</dbReference>
<dbReference type="SUPFAM" id="SSF47672">
    <property type="entry name" value="Transferrin receptor-like dimerisation domain"/>
    <property type="match status" value="1"/>
</dbReference>
<dbReference type="SUPFAM" id="SSF53187">
    <property type="entry name" value="Zn-dependent exopeptidases"/>
    <property type="match status" value="1"/>
</dbReference>
<dbReference type="SUPFAM" id="SSF52025">
    <property type="entry name" value="PA domain"/>
    <property type="match status" value="1"/>
</dbReference>
<keyword evidence="19" id="KW-1185">Reference proteome</keyword>
<comment type="similarity">
    <text evidence="3">Belongs to the peptidase M28 family. M28B subfamily.</text>
</comment>
<comment type="caution">
    <text evidence="18">The sequence shown here is derived from an EMBL/GenBank/DDBJ whole genome shotgun (WGS) entry which is preliminary data.</text>
</comment>
<evidence type="ECO:0000256" key="14">
    <source>
        <dbReference type="ARBA" id="ARBA00052003"/>
    </source>
</evidence>
<dbReference type="FunFam" id="1.20.930.40:FF:000001">
    <property type="entry name" value="N-acetylated-alpha-linked acidic dipeptidase 2"/>
    <property type="match status" value="1"/>
</dbReference>
<evidence type="ECO:0000256" key="8">
    <source>
        <dbReference type="ARBA" id="ARBA00022833"/>
    </source>
</evidence>
<dbReference type="PROSITE" id="PS51320">
    <property type="entry name" value="TIFY"/>
    <property type="match status" value="1"/>
</dbReference>
<dbReference type="CDD" id="cd08022">
    <property type="entry name" value="M28_PSMA_like"/>
    <property type="match status" value="1"/>
</dbReference>
<keyword evidence="8" id="KW-0862">Zinc</keyword>
<dbReference type="AlphaFoldDB" id="A0ABD1NYQ7"/>
<reference evidence="19" key="1">
    <citation type="submission" date="2024-07" db="EMBL/GenBank/DDBJ databases">
        <title>Two chromosome-level genome assemblies of Korean endemic species Abeliophyllum distichum and Forsythia ovata (Oleaceae).</title>
        <authorList>
            <person name="Jang H."/>
        </authorList>
    </citation>
    <scope>NUCLEOTIDE SEQUENCE [LARGE SCALE GENOMIC DNA]</scope>
</reference>
<dbReference type="EC" id="3.4.17.21" evidence="15"/>
<evidence type="ECO:0000256" key="4">
    <source>
        <dbReference type="ARBA" id="ARBA00022670"/>
    </source>
</evidence>
<dbReference type="InterPro" id="IPR039373">
    <property type="entry name" value="Peptidase_M28B"/>
</dbReference>
<evidence type="ECO:0000256" key="1">
    <source>
        <dbReference type="ARBA" id="ARBA00001947"/>
    </source>
</evidence>
<evidence type="ECO:0000256" key="2">
    <source>
        <dbReference type="ARBA" id="ARBA00004648"/>
    </source>
</evidence>
<protein>
    <recommendedName>
        <fullName evidence="15">glutamate carboxypeptidase II</fullName>
        <ecNumber evidence="15">3.4.17.21</ecNumber>
    </recommendedName>
</protein>
<feature type="transmembrane region" description="Helical" evidence="16">
    <location>
        <begin position="7"/>
        <end position="26"/>
    </location>
</feature>
<evidence type="ECO:0000313" key="18">
    <source>
        <dbReference type="EMBL" id="KAL2456768.1"/>
    </source>
</evidence>
<dbReference type="PANTHER" id="PTHR10404:SF75">
    <property type="entry name" value="GLUTAMATE CARBOXYPEPTIDASE AMP1-RELATED"/>
    <property type="match status" value="1"/>
</dbReference>
<proteinExistence type="inferred from homology"/>
<dbReference type="GO" id="GO:0046872">
    <property type="term" value="F:metal ion binding"/>
    <property type="evidence" value="ECO:0007669"/>
    <property type="project" value="UniProtKB-KW"/>
</dbReference>
<keyword evidence="5 16" id="KW-0812">Transmembrane</keyword>
<evidence type="ECO:0000256" key="15">
    <source>
        <dbReference type="ARBA" id="ARBA00066561"/>
    </source>
</evidence>
<dbReference type="Gene3D" id="3.50.30.30">
    <property type="match status" value="1"/>
</dbReference>
<dbReference type="InterPro" id="IPR036757">
    <property type="entry name" value="TFR-like_dimer_dom_sf"/>
</dbReference>
<dbReference type="GO" id="GO:0004181">
    <property type="term" value="F:metallocarboxypeptidase activity"/>
    <property type="evidence" value="ECO:0007669"/>
    <property type="project" value="UniProtKB-EC"/>
</dbReference>
<evidence type="ECO:0000256" key="10">
    <source>
        <dbReference type="ARBA" id="ARBA00022989"/>
    </source>
</evidence>
<comment type="subcellular location">
    <subcellularLocation>
        <location evidence="2">Endoplasmic reticulum membrane</location>
        <topology evidence="2">Single-pass type II membrane protein</topology>
    </subcellularLocation>
</comment>
<dbReference type="GO" id="GO:0005789">
    <property type="term" value="C:endoplasmic reticulum membrane"/>
    <property type="evidence" value="ECO:0007669"/>
    <property type="project" value="UniProtKB-SubCell"/>
</dbReference>
<dbReference type="EMBL" id="JBFOLJ010000053">
    <property type="protein sequence ID" value="KAL2456768.1"/>
    <property type="molecule type" value="Genomic_DNA"/>
</dbReference>
<evidence type="ECO:0000256" key="3">
    <source>
        <dbReference type="ARBA" id="ARBA00005634"/>
    </source>
</evidence>
<dbReference type="InterPro" id="IPR046450">
    <property type="entry name" value="PA_dom_sf"/>
</dbReference>
<keyword evidence="4" id="KW-0645">Protease</keyword>
<dbReference type="GO" id="GO:0006508">
    <property type="term" value="P:proteolysis"/>
    <property type="evidence" value="ECO:0007669"/>
    <property type="project" value="UniProtKB-KW"/>
</dbReference>
<evidence type="ECO:0000256" key="5">
    <source>
        <dbReference type="ARBA" id="ARBA00022692"/>
    </source>
</evidence>
<dbReference type="Pfam" id="PF04389">
    <property type="entry name" value="Peptidase_M28"/>
    <property type="match status" value="1"/>
</dbReference>
<comment type="cofactor">
    <cofactor evidence="1">
        <name>Zn(2+)</name>
        <dbReference type="ChEBI" id="CHEBI:29105"/>
    </cofactor>
</comment>
<comment type="catalytic activity">
    <reaction evidence="14">
        <text>Release of an unsubstituted, C-terminal glutamyl residue, typically from Ac-Asp-Glu or folylpoly-gamma-glutamates.</text>
        <dbReference type="EC" id="3.4.17.21"/>
    </reaction>
</comment>
<evidence type="ECO:0000256" key="16">
    <source>
        <dbReference type="SAM" id="Phobius"/>
    </source>
</evidence>
<dbReference type="InterPro" id="IPR010399">
    <property type="entry name" value="Tify_dom"/>
</dbReference>
<name>A0ABD1NYQ7_9LAMI</name>
<evidence type="ECO:0000256" key="13">
    <source>
        <dbReference type="ARBA" id="ARBA00023180"/>
    </source>
</evidence>
<dbReference type="Gene3D" id="3.40.630.10">
    <property type="entry name" value="Zn peptidases"/>
    <property type="match status" value="1"/>
</dbReference>
<evidence type="ECO:0000256" key="7">
    <source>
        <dbReference type="ARBA" id="ARBA00022801"/>
    </source>
</evidence>
<keyword evidence="13" id="KW-0325">Glycoprotein</keyword>
<dbReference type="FunFam" id="3.40.630.10:FF:000164">
    <property type="entry name" value="Os01g0740650 protein"/>
    <property type="match status" value="1"/>
</dbReference>
<evidence type="ECO:0000256" key="9">
    <source>
        <dbReference type="ARBA" id="ARBA00022968"/>
    </source>
</evidence>
<dbReference type="SMART" id="SM00979">
    <property type="entry name" value="TIFY"/>
    <property type="match status" value="1"/>
</dbReference>
<keyword evidence="12 16" id="KW-0472">Membrane</keyword>
<dbReference type="Proteomes" id="UP001604277">
    <property type="component" value="Unassembled WGS sequence"/>
</dbReference>
<organism evidence="18 19">
    <name type="scientific">Forsythia ovata</name>
    <dbReference type="NCBI Taxonomy" id="205694"/>
    <lineage>
        <taxon>Eukaryota</taxon>
        <taxon>Viridiplantae</taxon>
        <taxon>Streptophyta</taxon>
        <taxon>Embryophyta</taxon>
        <taxon>Tracheophyta</taxon>
        <taxon>Spermatophyta</taxon>
        <taxon>Magnoliopsida</taxon>
        <taxon>eudicotyledons</taxon>
        <taxon>Gunneridae</taxon>
        <taxon>Pentapetalae</taxon>
        <taxon>asterids</taxon>
        <taxon>lamiids</taxon>
        <taxon>Lamiales</taxon>
        <taxon>Oleaceae</taxon>
        <taxon>Forsythieae</taxon>
        <taxon>Forsythia</taxon>
    </lineage>
</organism>